<evidence type="ECO:0000313" key="3">
    <source>
        <dbReference type="Proteomes" id="UP000616769"/>
    </source>
</evidence>
<organism evidence="2 3">
    <name type="scientific">Sarcoptes scabiei</name>
    <name type="common">Itch mite</name>
    <name type="synonym">Acarus scabiei</name>
    <dbReference type="NCBI Taxonomy" id="52283"/>
    <lineage>
        <taxon>Eukaryota</taxon>
        <taxon>Metazoa</taxon>
        <taxon>Ecdysozoa</taxon>
        <taxon>Arthropoda</taxon>
        <taxon>Chelicerata</taxon>
        <taxon>Arachnida</taxon>
        <taxon>Acari</taxon>
        <taxon>Acariformes</taxon>
        <taxon>Sarcoptiformes</taxon>
        <taxon>Astigmata</taxon>
        <taxon>Psoroptidia</taxon>
        <taxon>Sarcoptoidea</taxon>
        <taxon>Sarcoptidae</taxon>
        <taxon>Sarcoptinae</taxon>
        <taxon>Sarcoptes</taxon>
    </lineage>
</organism>
<protein>
    <submittedName>
        <fullName evidence="2">DFP2-like protein 28</fullName>
    </submittedName>
</protein>
<sequence>MSKQDIRTIPMMSQRSGGGSTPVIDINSSPGSITLRFNSASTQINAIQKHMTRQGTVQKANVMAEPDLLIQNVQKPVIQKVREVITPFRKVLQEVRPVQEQVETVIARGMENGGSGGSGSSGSMSKPYGSVGSVGSAETY</sequence>
<evidence type="ECO:0000313" key="2">
    <source>
        <dbReference type="EMBL" id="KPM08695.1"/>
    </source>
</evidence>
<proteinExistence type="predicted"/>
<feature type="region of interest" description="Disordered" evidence="1">
    <location>
        <begin position="109"/>
        <end position="140"/>
    </location>
</feature>
<dbReference type="OrthoDB" id="6500242at2759"/>
<gene>
    <name evidence="2" type="ORF">QR98_0072190</name>
</gene>
<dbReference type="VEuPathDB" id="VectorBase:SSCA000181"/>
<feature type="compositionally biased region" description="Gly residues" evidence="1">
    <location>
        <begin position="111"/>
        <end position="120"/>
    </location>
</feature>
<evidence type="ECO:0000256" key="1">
    <source>
        <dbReference type="SAM" id="MobiDB-lite"/>
    </source>
</evidence>
<reference evidence="2 3" key="1">
    <citation type="journal article" date="2015" name="Parasit. Vectors">
        <title>Draft genome of the scabies mite.</title>
        <authorList>
            <person name="Rider S.D.Jr."/>
            <person name="Morgan M.S."/>
            <person name="Arlian L.G."/>
        </authorList>
    </citation>
    <scope>NUCLEOTIDE SEQUENCE [LARGE SCALE GENOMIC DNA]</scope>
    <source>
        <strain evidence="2">Arlian Lab</strain>
    </source>
</reference>
<comment type="caution">
    <text evidence="2">The sequence shown here is derived from an EMBL/GenBank/DDBJ whole genome shotgun (WGS) entry which is preliminary data.</text>
</comment>
<dbReference type="EMBL" id="JXLN01012624">
    <property type="protein sequence ID" value="KPM08695.1"/>
    <property type="molecule type" value="Genomic_DNA"/>
</dbReference>
<name>A0A132ADQ3_SARSC</name>
<dbReference type="Proteomes" id="UP000616769">
    <property type="component" value="Unassembled WGS sequence"/>
</dbReference>
<dbReference type="AlphaFoldDB" id="A0A132ADQ3"/>
<feature type="region of interest" description="Disordered" evidence="1">
    <location>
        <begin position="1"/>
        <end position="23"/>
    </location>
</feature>
<accession>A0A132ADQ3</accession>